<proteinExistence type="predicted"/>
<organism evidence="1">
    <name type="scientific">Paramoeba aestuarina</name>
    <dbReference type="NCBI Taxonomy" id="180227"/>
    <lineage>
        <taxon>Eukaryota</taxon>
        <taxon>Amoebozoa</taxon>
        <taxon>Discosea</taxon>
        <taxon>Flabellinia</taxon>
        <taxon>Dactylopodida</taxon>
        <taxon>Paramoebidae</taxon>
        <taxon>Paramoeba</taxon>
    </lineage>
</organism>
<name>A0A7S4NVG0_9EUKA</name>
<protein>
    <submittedName>
        <fullName evidence="1">Uncharacterized protein</fullName>
    </submittedName>
</protein>
<accession>A0A7S4NVG0</accession>
<dbReference type="EMBL" id="HBKR01021346">
    <property type="protein sequence ID" value="CAE2311031.1"/>
    <property type="molecule type" value="Transcribed_RNA"/>
</dbReference>
<sequence length="185" mass="21299">MSRREEEQQVLMSKEKKEQEVGCLSRGQGAVQAVIRPAMWFPGLRAIHQFQETWLLGDTDQEKGADTLAEGVRNMSHEEYIFQLKKVNHEKKYSFIEIHCYTRARWLDVVEITFRQSKTHKQTVAIARAFSTGIFPVSVPAAPLLNALFFWLPFSDNQFPEEVWLTEIKKASGLQIEVGEAGRRC</sequence>
<reference evidence="1" key="1">
    <citation type="submission" date="2021-01" db="EMBL/GenBank/DDBJ databases">
        <authorList>
            <person name="Corre E."/>
            <person name="Pelletier E."/>
            <person name="Niang G."/>
            <person name="Scheremetjew M."/>
            <person name="Finn R."/>
            <person name="Kale V."/>
            <person name="Holt S."/>
            <person name="Cochrane G."/>
            <person name="Meng A."/>
            <person name="Brown T."/>
            <person name="Cohen L."/>
        </authorList>
    </citation>
    <scope>NUCLEOTIDE SEQUENCE</scope>
    <source>
        <strain evidence="1">SoJaBio B1-5/56/2</strain>
    </source>
</reference>
<evidence type="ECO:0000313" key="1">
    <source>
        <dbReference type="EMBL" id="CAE2311031.1"/>
    </source>
</evidence>
<dbReference type="AlphaFoldDB" id="A0A7S4NVG0"/>
<gene>
    <name evidence="1" type="ORF">NAES01612_LOCUS13876</name>
</gene>